<dbReference type="Gene3D" id="1.10.287.1080">
    <property type="entry name" value="MazG-like"/>
    <property type="match status" value="1"/>
</dbReference>
<organism evidence="1">
    <name type="scientific">bioreactor metagenome</name>
    <dbReference type="NCBI Taxonomy" id="1076179"/>
    <lineage>
        <taxon>unclassified sequences</taxon>
        <taxon>metagenomes</taxon>
        <taxon>ecological metagenomes</taxon>
    </lineage>
</organism>
<name>A0A645HSP0_9ZZZZ</name>
<reference evidence="1" key="1">
    <citation type="submission" date="2019-08" db="EMBL/GenBank/DDBJ databases">
        <authorList>
            <person name="Kucharzyk K."/>
            <person name="Murdoch R.W."/>
            <person name="Higgins S."/>
            <person name="Loffler F."/>
        </authorList>
    </citation>
    <scope>NUCLEOTIDE SEQUENCE</scope>
</reference>
<comment type="caution">
    <text evidence="1">The sequence shown here is derived from an EMBL/GenBank/DDBJ whole genome shotgun (WGS) entry which is preliminary data.</text>
</comment>
<proteinExistence type="predicted"/>
<dbReference type="SUPFAM" id="SSF101386">
    <property type="entry name" value="all-alpha NTP pyrophosphatases"/>
    <property type="match status" value="1"/>
</dbReference>
<dbReference type="EMBL" id="VSSQ01098580">
    <property type="protein sequence ID" value="MPN41492.1"/>
    <property type="molecule type" value="Genomic_DNA"/>
</dbReference>
<evidence type="ECO:0000313" key="1">
    <source>
        <dbReference type="EMBL" id="MPN41492.1"/>
    </source>
</evidence>
<sequence>MRKDLRLKDGKIKATVEEELSDVLYYVLALANICNINLEKLIKNNR</sequence>
<accession>A0A645HSP0</accession>
<dbReference type="AlphaFoldDB" id="A0A645HSP0"/>
<gene>
    <name evidence="1" type="ORF">SDC9_189038</name>
</gene>
<protein>
    <submittedName>
        <fullName evidence="1">Uncharacterized protein</fullName>
    </submittedName>
</protein>